<comment type="caution">
    <text evidence="2">The sequence shown here is derived from an EMBL/GenBank/DDBJ whole genome shotgun (WGS) entry which is preliminary data.</text>
</comment>
<organism evidence="2 3">
    <name type="scientific">Tegillarca granosa</name>
    <name type="common">Malaysian cockle</name>
    <name type="synonym">Anadara granosa</name>
    <dbReference type="NCBI Taxonomy" id="220873"/>
    <lineage>
        <taxon>Eukaryota</taxon>
        <taxon>Metazoa</taxon>
        <taxon>Spiralia</taxon>
        <taxon>Lophotrochozoa</taxon>
        <taxon>Mollusca</taxon>
        <taxon>Bivalvia</taxon>
        <taxon>Autobranchia</taxon>
        <taxon>Pteriomorphia</taxon>
        <taxon>Arcoida</taxon>
        <taxon>Arcoidea</taxon>
        <taxon>Arcidae</taxon>
        <taxon>Tegillarca</taxon>
    </lineage>
</organism>
<reference evidence="2 3" key="1">
    <citation type="submission" date="2022-12" db="EMBL/GenBank/DDBJ databases">
        <title>Chromosome-level genome of Tegillarca granosa.</title>
        <authorList>
            <person name="Kim J."/>
        </authorList>
    </citation>
    <scope>NUCLEOTIDE SEQUENCE [LARGE SCALE GENOMIC DNA]</scope>
    <source>
        <strain evidence="2">Teg-2019</strain>
        <tissue evidence="2">Adductor muscle</tissue>
    </source>
</reference>
<feature type="region of interest" description="Disordered" evidence="1">
    <location>
        <begin position="358"/>
        <end position="380"/>
    </location>
</feature>
<dbReference type="PANTHER" id="PTHR20957">
    <property type="entry name" value="RNA-BINDING PROTEIN 48"/>
    <property type="match status" value="1"/>
</dbReference>
<feature type="compositionally biased region" description="Basic and acidic residues" evidence="1">
    <location>
        <begin position="371"/>
        <end position="380"/>
    </location>
</feature>
<feature type="region of interest" description="Disordered" evidence="1">
    <location>
        <begin position="222"/>
        <end position="246"/>
    </location>
</feature>
<keyword evidence="3" id="KW-1185">Reference proteome</keyword>
<dbReference type="Proteomes" id="UP001217089">
    <property type="component" value="Unassembled WGS sequence"/>
</dbReference>
<evidence type="ECO:0000256" key="1">
    <source>
        <dbReference type="SAM" id="MobiDB-lite"/>
    </source>
</evidence>
<feature type="compositionally biased region" description="Polar residues" evidence="1">
    <location>
        <begin position="268"/>
        <end position="287"/>
    </location>
</feature>
<feature type="region of interest" description="Disordered" evidence="1">
    <location>
        <begin position="263"/>
        <end position="295"/>
    </location>
</feature>
<feature type="region of interest" description="Disordered" evidence="1">
    <location>
        <begin position="74"/>
        <end position="133"/>
    </location>
</feature>
<name>A0ABQ9FBT0_TEGGR</name>
<dbReference type="PANTHER" id="PTHR20957:SF0">
    <property type="entry name" value="RNA-BINDING PROTEIN 48"/>
    <property type="match status" value="1"/>
</dbReference>
<feature type="compositionally biased region" description="Polar residues" evidence="1">
    <location>
        <begin position="228"/>
        <end position="237"/>
    </location>
</feature>
<sequence length="485" mass="55620">MGATHELIKLFALHGAIEEYRILDEYPTSDQFTDVFLIKYKRIQSASSELKFESVDDTREKLQDRRKAVAAKIRQHANIQSGTGSRLVKKTDTNLGNGSKSEDLAAQDRIRCEGQSSSSSSSQETHNKHFKPIETKMNYSLSTQRETISAQRETIVTAQEQSIERDTYQNESFNEEYNLMLPLPPGRGCINLPHFSHGSKYEYARVPSAHASLPVNFDGRLKSEHYNNDSPSHTTHSNQNCWNNNQQNYNTKERKELKIDLKGDNSLGFHNSQQINTANNKSESNDPVNEKPKENKIIIRDYKKVGTAPKFVPRQTLNLIKKKEDNVNDNINKKKVTEGDSEKDKLINERLRQNALILNPKPQGPLSLDGEEPKLPTKEDNSIQETVINIRKRMNKVQVYHVGIVFKSKELVLSSEQPKKRTVKVISLSIKESYADFEKWTTYFLPLKEITINILLHIQTTPEIEPLLSKFSMEIFQLPVLPWRD</sequence>
<accession>A0ABQ9FBT0</accession>
<evidence type="ECO:0000313" key="3">
    <source>
        <dbReference type="Proteomes" id="UP001217089"/>
    </source>
</evidence>
<evidence type="ECO:0000313" key="2">
    <source>
        <dbReference type="EMBL" id="KAJ8313705.1"/>
    </source>
</evidence>
<protein>
    <submittedName>
        <fullName evidence="2">Uncharacterized protein</fullName>
    </submittedName>
</protein>
<dbReference type="InterPro" id="IPR039599">
    <property type="entry name" value="RBM48"/>
</dbReference>
<dbReference type="EMBL" id="JARBDR010000342">
    <property type="protein sequence ID" value="KAJ8313705.1"/>
    <property type="molecule type" value="Genomic_DNA"/>
</dbReference>
<feature type="compositionally biased region" description="Basic and acidic residues" evidence="1">
    <location>
        <begin position="100"/>
        <end position="112"/>
    </location>
</feature>
<proteinExistence type="predicted"/>
<gene>
    <name evidence="2" type="ORF">KUTeg_008266</name>
</gene>